<evidence type="ECO:0000256" key="4">
    <source>
        <dbReference type="ARBA" id="ARBA00029351"/>
    </source>
</evidence>
<keyword evidence="6" id="KW-0812">Transmembrane</keyword>
<comment type="caution">
    <text evidence="8">The sequence shown here is derived from an EMBL/GenBank/DDBJ whole genome shotgun (WGS) entry which is preliminary data.</text>
</comment>
<evidence type="ECO:0000256" key="2">
    <source>
        <dbReference type="ARBA" id="ARBA00012951"/>
    </source>
</evidence>
<dbReference type="InterPro" id="IPR027387">
    <property type="entry name" value="Cytb/b6-like_sf"/>
</dbReference>
<dbReference type="GO" id="GO:0016020">
    <property type="term" value="C:membrane"/>
    <property type="evidence" value="ECO:0007669"/>
    <property type="project" value="InterPro"/>
</dbReference>
<organism evidence="8 9">
    <name type="scientific">Nocardioides pocheonensis</name>
    <dbReference type="NCBI Taxonomy" id="661485"/>
    <lineage>
        <taxon>Bacteria</taxon>
        <taxon>Bacillati</taxon>
        <taxon>Actinomycetota</taxon>
        <taxon>Actinomycetes</taxon>
        <taxon>Propionibacteriales</taxon>
        <taxon>Nocardioidaceae</taxon>
        <taxon>Nocardioides</taxon>
    </lineage>
</organism>
<feature type="transmembrane region" description="Helical" evidence="6">
    <location>
        <begin position="173"/>
        <end position="195"/>
    </location>
</feature>
<dbReference type="Pfam" id="PF13631">
    <property type="entry name" value="Cytochrom_B_N_2"/>
    <property type="match status" value="1"/>
</dbReference>
<keyword evidence="6" id="KW-1133">Transmembrane helix</keyword>
<feature type="transmembrane region" description="Helical" evidence="6">
    <location>
        <begin position="85"/>
        <end position="103"/>
    </location>
</feature>
<dbReference type="InterPro" id="IPR016174">
    <property type="entry name" value="Di-haem_cyt_TM"/>
</dbReference>
<evidence type="ECO:0000313" key="8">
    <source>
        <dbReference type="EMBL" id="RNM17472.1"/>
    </source>
</evidence>
<dbReference type="AlphaFoldDB" id="A0A3N0GZE0"/>
<dbReference type="GO" id="GO:0022904">
    <property type="term" value="P:respiratory electron transport chain"/>
    <property type="evidence" value="ECO:0007669"/>
    <property type="project" value="InterPro"/>
</dbReference>
<evidence type="ECO:0000259" key="7">
    <source>
        <dbReference type="PROSITE" id="PS51002"/>
    </source>
</evidence>
<dbReference type="EC" id="7.1.1.8" evidence="2"/>
<dbReference type="PANTHER" id="PTHR19271:SF16">
    <property type="entry name" value="CYTOCHROME B"/>
    <property type="match status" value="1"/>
</dbReference>
<feature type="domain" description="Cytochrome b/b6 N-terminal region profile" evidence="7">
    <location>
        <begin position="18"/>
        <end position="204"/>
    </location>
</feature>
<dbReference type="GO" id="GO:0016491">
    <property type="term" value="F:oxidoreductase activity"/>
    <property type="evidence" value="ECO:0007669"/>
    <property type="project" value="InterPro"/>
</dbReference>
<dbReference type="Proteomes" id="UP000279994">
    <property type="component" value="Unassembled WGS sequence"/>
</dbReference>
<feature type="transmembrane region" description="Helical" evidence="6">
    <location>
        <begin position="43"/>
        <end position="73"/>
    </location>
</feature>
<evidence type="ECO:0000256" key="6">
    <source>
        <dbReference type="SAM" id="Phobius"/>
    </source>
</evidence>
<dbReference type="PROSITE" id="PS51002">
    <property type="entry name" value="CYTB_NTER"/>
    <property type="match status" value="1"/>
</dbReference>
<dbReference type="OrthoDB" id="3823403at2"/>
<evidence type="ECO:0000256" key="1">
    <source>
        <dbReference type="ARBA" id="ARBA00001971"/>
    </source>
</evidence>
<dbReference type="EMBL" id="RJSF01000003">
    <property type="protein sequence ID" value="RNM17472.1"/>
    <property type="molecule type" value="Genomic_DNA"/>
</dbReference>
<comment type="catalytic activity">
    <reaction evidence="4">
        <text>a quinol + 2 Fe(III)-[cytochrome c](out) = a quinone + 2 Fe(II)-[cytochrome c](out) + 2 H(+)(out)</text>
        <dbReference type="Rhea" id="RHEA:11484"/>
        <dbReference type="Rhea" id="RHEA-COMP:10350"/>
        <dbReference type="Rhea" id="RHEA-COMP:14399"/>
        <dbReference type="ChEBI" id="CHEBI:15378"/>
        <dbReference type="ChEBI" id="CHEBI:24646"/>
        <dbReference type="ChEBI" id="CHEBI:29033"/>
        <dbReference type="ChEBI" id="CHEBI:29034"/>
        <dbReference type="ChEBI" id="CHEBI:132124"/>
        <dbReference type="EC" id="7.1.1.8"/>
    </reaction>
</comment>
<dbReference type="Gene3D" id="1.20.810.10">
    <property type="entry name" value="Cytochrome Bc1 Complex, Chain C"/>
    <property type="match status" value="1"/>
</dbReference>
<name>A0A3N0GZE0_9ACTN</name>
<comment type="cofactor">
    <cofactor evidence="1">
        <name>heme</name>
        <dbReference type="ChEBI" id="CHEBI:30413"/>
    </cofactor>
</comment>
<feature type="transmembrane region" description="Helical" evidence="6">
    <location>
        <begin position="115"/>
        <end position="137"/>
    </location>
</feature>
<dbReference type="GO" id="GO:0008121">
    <property type="term" value="F:quinol-cytochrome-c reductase activity"/>
    <property type="evidence" value="ECO:0007669"/>
    <property type="project" value="UniProtKB-EC"/>
</dbReference>
<dbReference type="RefSeq" id="WP_123221092.1">
    <property type="nucleotide sequence ID" value="NZ_RJSF01000003.1"/>
</dbReference>
<proteinExistence type="predicted"/>
<sequence length="216" mass="23453">MSARGSTATAGRNWTVGLRTWVQGLVPSGQALPDRQPVYVASWIYVFGVLSLASFVVVLASGLVLTVGGSLWWHTSSLGHFVNSMHLWSVELFFATMVIHLWGKFWMAAWRGERALTWVTGVLLFVSSIGTAFTGYLSESDFTSQWIAAEGKDGINAIGVGAFFNILNPAQMLLWHVALLPLAVGALVVWHVILVRRHGVVPPLEASAPEPARVGE</sequence>
<dbReference type="PANTHER" id="PTHR19271">
    <property type="entry name" value="CYTOCHROME B"/>
    <property type="match status" value="1"/>
</dbReference>
<reference evidence="8 9" key="1">
    <citation type="submission" date="2018-11" db="EMBL/GenBank/DDBJ databases">
        <authorList>
            <person name="Li F."/>
        </authorList>
    </citation>
    <scope>NUCLEOTIDE SEQUENCE [LARGE SCALE GENOMIC DNA]</scope>
    <source>
        <strain evidence="8 9">Gsoil 818</strain>
    </source>
</reference>
<protein>
    <recommendedName>
        <fullName evidence="3">Cytochrome bc1 complex cytochrome b subunit</fullName>
        <ecNumber evidence="2">7.1.1.8</ecNumber>
    </recommendedName>
    <alternativeName>
        <fullName evidence="5">Cytochrome bc1 reductase complex subunit QcrB</fullName>
    </alternativeName>
</protein>
<keyword evidence="9" id="KW-1185">Reference proteome</keyword>
<keyword evidence="6" id="KW-0472">Membrane</keyword>
<dbReference type="InterPro" id="IPR005797">
    <property type="entry name" value="Cyt_b/b6_N"/>
</dbReference>
<gene>
    <name evidence="8" type="ORF">EFL26_01410</name>
</gene>
<evidence type="ECO:0000256" key="5">
    <source>
        <dbReference type="ARBA" id="ARBA00029568"/>
    </source>
</evidence>
<dbReference type="SUPFAM" id="SSF81342">
    <property type="entry name" value="Transmembrane di-heme cytochromes"/>
    <property type="match status" value="1"/>
</dbReference>
<evidence type="ECO:0000256" key="3">
    <source>
        <dbReference type="ARBA" id="ARBA00016116"/>
    </source>
</evidence>
<evidence type="ECO:0000313" key="9">
    <source>
        <dbReference type="Proteomes" id="UP000279994"/>
    </source>
</evidence>
<accession>A0A3N0GZE0</accession>